<reference evidence="1" key="1">
    <citation type="journal article" date="2021" name="Proc. Natl. Acad. Sci. U.S.A.">
        <title>A Catalog of Tens of Thousands of Viruses from Human Metagenomes Reveals Hidden Associations with Chronic Diseases.</title>
        <authorList>
            <person name="Tisza M.J."/>
            <person name="Buck C.B."/>
        </authorList>
    </citation>
    <scope>NUCLEOTIDE SEQUENCE</scope>
    <source>
        <strain evidence="1">CtZgq1</strain>
    </source>
</reference>
<evidence type="ECO:0000313" key="1">
    <source>
        <dbReference type="EMBL" id="DAD74656.1"/>
    </source>
</evidence>
<accession>A0A8S5LXN0</accession>
<organism evidence="1">
    <name type="scientific">Myoviridae sp. ctZgq1</name>
    <dbReference type="NCBI Taxonomy" id="2826666"/>
    <lineage>
        <taxon>Viruses</taxon>
        <taxon>Duplodnaviria</taxon>
        <taxon>Heunggongvirae</taxon>
        <taxon>Uroviricota</taxon>
        <taxon>Caudoviricetes</taxon>
    </lineage>
</organism>
<protein>
    <submittedName>
        <fullName evidence="1">Uncharacterized protein</fullName>
    </submittedName>
</protein>
<proteinExistence type="predicted"/>
<name>A0A8S5LXN0_9CAUD</name>
<dbReference type="EMBL" id="BK014762">
    <property type="protein sequence ID" value="DAD74656.1"/>
    <property type="molecule type" value="Genomic_DNA"/>
</dbReference>
<sequence>MKKSINANQVVERNETLHTIELYESYTDINKKYLIATYSTITRIMLYVDVYTINDCLNFMNYLNNNNYVIDSIINC</sequence>